<dbReference type="SUPFAM" id="SSF63748">
    <property type="entry name" value="Tudor/PWWP/MBT"/>
    <property type="match status" value="1"/>
</dbReference>
<gene>
    <name evidence="5" type="ORF">MANT1106_LOCUS2357</name>
</gene>
<dbReference type="InterPro" id="IPR001525">
    <property type="entry name" value="C5_MeTfrase"/>
</dbReference>
<evidence type="ECO:0000256" key="3">
    <source>
        <dbReference type="SAM" id="MobiDB-lite"/>
    </source>
</evidence>
<dbReference type="InterPro" id="IPR029063">
    <property type="entry name" value="SAM-dependent_MTases_sf"/>
</dbReference>
<keyword evidence="2" id="KW-0808">Transferase</keyword>
<reference evidence="5" key="1">
    <citation type="submission" date="2021-01" db="EMBL/GenBank/DDBJ databases">
        <authorList>
            <person name="Corre E."/>
            <person name="Pelletier E."/>
            <person name="Niang G."/>
            <person name="Scheremetjew M."/>
            <person name="Finn R."/>
            <person name="Kale V."/>
            <person name="Holt S."/>
            <person name="Cochrane G."/>
            <person name="Meng A."/>
            <person name="Brown T."/>
            <person name="Cohen L."/>
        </authorList>
    </citation>
    <scope>NUCLEOTIDE SEQUENCE</scope>
    <source>
        <strain evidence="5">SL-175</strain>
    </source>
</reference>
<dbReference type="SUPFAM" id="SSF53335">
    <property type="entry name" value="S-adenosyl-L-methionine-dependent methyltransferases"/>
    <property type="match status" value="1"/>
</dbReference>
<feature type="compositionally biased region" description="Basic and acidic residues" evidence="3">
    <location>
        <begin position="472"/>
        <end position="489"/>
    </location>
</feature>
<dbReference type="InterPro" id="IPR000313">
    <property type="entry name" value="PWWP_dom"/>
</dbReference>
<organism evidence="5">
    <name type="scientific">Mantoniella antarctica</name>
    <dbReference type="NCBI Taxonomy" id="81844"/>
    <lineage>
        <taxon>Eukaryota</taxon>
        <taxon>Viridiplantae</taxon>
        <taxon>Chlorophyta</taxon>
        <taxon>Mamiellophyceae</taxon>
        <taxon>Mamiellales</taxon>
        <taxon>Mamiellaceae</taxon>
        <taxon>Mantoniella</taxon>
    </lineage>
</organism>
<evidence type="ECO:0000259" key="4">
    <source>
        <dbReference type="Pfam" id="PF00855"/>
    </source>
</evidence>
<keyword evidence="1" id="KW-0489">Methyltransferase</keyword>
<evidence type="ECO:0000256" key="2">
    <source>
        <dbReference type="ARBA" id="ARBA00022679"/>
    </source>
</evidence>
<proteinExistence type="predicted"/>
<dbReference type="GO" id="GO:0032259">
    <property type="term" value="P:methylation"/>
    <property type="evidence" value="ECO:0007669"/>
    <property type="project" value="UniProtKB-KW"/>
</dbReference>
<feature type="compositionally biased region" description="Gly residues" evidence="3">
    <location>
        <begin position="1317"/>
        <end position="1331"/>
    </location>
</feature>
<feature type="region of interest" description="Disordered" evidence="3">
    <location>
        <begin position="1243"/>
        <end position="1282"/>
    </location>
</feature>
<dbReference type="EMBL" id="HBFC01004370">
    <property type="protein sequence ID" value="CAD8699675.1"/>
    <property type="molecule type" value="Transcribed_RNA"/>
</dbReference>
<feature type="region of interest" description="Disordered" evidence="3">
    <location>
        <begin position="707"/>
        <end position="755"/>
    </location>
</feature>
<feature type="region of interest" description="Disordered" evidence="3">
    <location>
        <begin position="1547"/>
        <end position="1573"/>
    </location>
</feature>
<dbReference type="Pfam" id="PF00855">
    <property type="entry name" value="PWWP"/>
    <property type="match status" value="1"/>
</dbReference>
<feature type="region of interest" description="Disordered" evidence="3">
    <location>
        <begin position="1317"/>
        <end position="1376"/>
    </location>
</feature>
<feature type="compositionally biased region" description="Low complexity" evidence="3">
    <location>
        <begin position="767"/>
        <end position="777"/>
    </location>
</feature>
<feature type="compositionally biased region" description="Polar residues" evidence="3">
    <location>
        <begin position="321"/>
        <end position="331"/>
    </location>
</feature>
<feature type="region of interest" description="Disordered" evidence="3">
    <location>
        <begin position="967"/>
        <end position="1003"/>
    </location>
</feature>
<protein>
    <recommendedName>
        <fullName evidence="4">PWWP domain-containing protein</fullName>
    </recommendedName>
</protein>
<feature type="compositionally biased region" description="Low complexity" evidence="3">
    <location>
        <begin position="365"/>
        <end position="377"/>
    </location>
</feature>
<sequence>MKVASLFTGIGGLDLGLVQAGHEVILQVEGDERCAAVLRQKFPRARLLKSVGKLLELPADTEVLAAALPWPESDDDDVKGERAVREHPWLPASRAAAVQEHAHVFRLLAGRPVSWVVLELPVSLLRWATSAVPARPPPIANLVKRLEALGYRWAYRVVDLPGFGLPQRRRRVFVVGSLHGDPRDVILSQDGRCRGGQCASVKGGSHECYGCFNTDPQMGEPAKVAACVDLLEKRRPPMLHEIDTLSARNARRICVVREDLMSARMLAVGDAERLMGFPAGWTEACVHAGGSSSETPEHDHDLGLGLDTADLDLDLDLGRTPLTQGGSALSENTEERGGRRSGGGGSDLIIPDAALAMEEDSAKEPVSSTATASKAVASPTTAVAMPGAGSCDLMEEDDRSCEPMDVDGLAAHALALSDCEEHPRADSERQRQSRAGCHGQPRHRGQHAVNAAAAAAASTVGAQRGYAPKVRTPLETHEIAMRRLERSAEAGEAPAESGDEGEGEGDGEGASDGEESGEEDMGITPEEAADIVRIFVVASAVAVPQARWIGEQLNDPYGAKFQRQRLGIPFRREVLGGLDEPEGRAWPEAAWNVHPKGCSATAAPAAAVAGWEGRHALRDCSDTPVCLPFAPLGEFLHHEGPVPSAEASAAYITALQIAHADIPGFVMDTLDPYGEASAGDTAQLGGDNKPHCDDLLRLEDLADLASAEPSIIPAKGKGEQEDAQGRERESEQREGVGCSREDGDASGSKEDCSGSVGETFAEIPAAAAEDATPEAATPAPPSPNAPPRLEEEIYSGAEDEDNTDDPFMGGKPVWAPWKLGKGVEQVLWPGIALHRDRNKDILPGAALKIKVKGGTPETHQLVVFFGDRTYQWLPTTSLHEFRDGKYEERIGQNVKRNSAMFLRACEEARVWSRTWRRLRFQDEERKRKRRDQRRQREVAAAAPVPVPAAAAVTVSAFVLCPVSAPTPITSDGAVPTPDVKMEYKPNTTSSSAGKSGNESVGGLPPAGIRPFPLLLGATHIHADADEHSDGGRSGSLDSGTSVKASSGLFGIDGFGPRGYAGSLASSAEPEPCGGCRVCHARALNHSSRRSNLPFIPTVAAAGGRGVSKAAAVVASTAKAPAVHRHLKCPQVSAVRGARKGHAGALLALRRDGAVGQRVRVLWDVDDRFYPGRVCFFDGASFTHDVEYDDGELAVGLRLWNELVQVVEPQTDPRLGSQGRLGNAGRGPGGFHAGSVGGCAVGGKGAAGGVRRKRNKGDRDVGEGGGGGGKKRRTAENSGGGGDGAVGVAGAQRCDACARAHKGIAYCAARGHYFGGSSEDGGGTSEGGAGEGEGTRGDAHGAAAASAVAAATAHIKEQGGGSAGKADGAPRTAARRGGNGKFVVSESVGAALATAGVDIPERCLLCIRRKKGLAHCLKKGHVAPGPDATGVLLPVLPPKALKAPKVPKDPKASKVPKAPKALPKGGAVAVAAENAVAVATAAAAGGVGNGGAGGGSGFVLTTKNRSPGDGGMGPSSVSRPIAAHAMPPLPGAMHTDYRAFTMPIMPQPHRHSIGLDQERHKTSSVRAEAATPQV</sequence>
<dbReference type="CDD" id="cd05162">
    <property type="entry name" value="PWWP"/>
    <property type="match status" value="1"/>
</dbReference>
<dbReference type="Gene3D" id="2.30.30.140">
    <property type="match status" value="2"/>
</dbReference>
<evidence type="ECO:0000313" key="5">
    <source>
        <dbReference type="EMBL" id="CAD8699675.1"/>
    </source>
</evidence>
<feature type="region of interest" description="Disordered" evidence="3">
    <location>
        <begin position="358"/>
        <end position="377"/>
    </location>
</feature>
<name>A0A7S0S9F5_9CHLO</name>
<feature type="region of interest" description="Disordered" evidence="3">
    <location>
        <begin position="767"/>
        <end position="789"/>
    </location>
</feature>
<feature type="domain" description="PWWP" evidence="4">
    <location>
        <begin position="827"/>
        <end position="909"/>
    </location>
</feature>
<dbReference type="GO" id="GO:0008168">
    <property type="term" value="F:methyltransferase activity"/>
    <property type="evidence" value="ECO:0007669"/>
    <property type="project" value="UniProtKB-KW"/>
</dbReference>
<dbReference type="CDD" id="cd20404">
    <property type="entry name" value="Tudor_Agenet_AtEML-like"/>
    <property type="match status" value="1"/>
</dbReference>
<dbReference type="Pfam" id="PF00145">
    <property type="entry name" value="DNA_methylase"/>
    <property type="match status" value="2"/>
</dbReference>
<feature type="compositionally biased region" description="Polar residues" evidence="3">
    <location>
        <begin position="985"/>
        <end position="998"/>
    </location>
</feature>
<feature type="compositionally biased region" description="Basic and acidic residues" evidence="3">
    <location>
        <begin position="716"/>
        <end position="752"/>
    </location>
</feature>
<feature type="compositionally biased region" description="Basic and acidic residues" evidence="3">
    <location>
        <begin position="420"/>
        <end position="431"/>
    </location>
</feature>
<feature type="region of interest" description="Disordered" evidence="3">
    <location>
        <begin position="316"/>
        <end position="349"/>
    </location>
</feature>
<feature type="compositionally biased region" description="Low complexity" evidence="3">
    <location>
        <begin position="1339"/>
        <end position="1352"/>
    </location>
</feature>
<evidence type="ECO:0000256" key="1">
    <source>
        <dbReference type="ARBA" id="ARBA00022603"/>
    </source>
</evidence>
<dbReference type="PRINTS" id="PR00105">
    <property type="entry name" value="C5METTRFRASE"/>
</dbReference>
<feature type="region of interest" description="Disordered" evidence="3">
    <location>
        <begin position="420"/>
        <end position="521"/>
    </location>
</feature>
<accession>A0A7S0S9F5</accession>
<dbReference type="Gene3D" id="3.40.50.150">
    <property type="entry name" value="Vaccinia Virus protein VP39"/>
    <property type="match status" value="1"/>
</dbReference>
<feature type="compositionally biased region" description="Acidic residues" evidence="3">
    <location>
        <begin position="497"/>
        <end position="521"/>
    </location>
</feature>
<feature type="region of interest" description="Disordered" evidence="3">
    <location>
        <begin position="1441"/>
        <end position="1460"/>
    </location>
</feature>